<dbReference type="OrthoDB" id="10373317at2759"/>
<reference evidence="1" key="1">
    <citation type="submission" date="2021-06" db="EMBL/GenBank/DDBJ databases">
        <authorList>
            <person name="Kallberg Y."/>
            <person name="Tangrot J."/>
            <person name="Rosling A."/>
        </authorList>
    </citation>
    <scope>NUCLEOTIDE SEQUENCE</scope>
    <source>
        <strain evidence="1">MA453B</strain>
    </source>
</reference>
<keyword evidence="2" id="KW-1185">Reference proteome</keyword>
<protein>
    <submittedName>
        <fullName evidence="1">22400_t:CDS:1</fullName>
    </submittedName>
</protein>
<gene>
    <name evidence="1" type="ORF">DERYTH_LOCUS6837</name>
</gene>
<name>A0A9N9G639_9GLOM</name>
<comment type="caution">
    <text evidence="1">The sequence shown here is derived from an EMBL/GenBank/DDBJ whole genome shotgun (WGS) entry which is preliminary data.</text>
</comment>
<evidence type="ECO:0000313" key="1">
    <source>
        <dbReference type="EMBL" id="CAG8584058.1"/>
    </source>
</evidence>
<dbReference type="Proteomes" id="UP000789405">
    <property type="component" value="Unassembled WGS sequence"/>
</dbReference>
<organism evidence="1 2">
    <name type="scientific">Dentiscutata erythropus</name>
    <dbReference type="NCBI Taxonomy" id="1348616"/>
    <lineage>
        <taxon>Eukaryota</taxon>
        <taxon>Fungi</taxon>
        <taxon>Fungi incertae sedis</taxon>
        <taxon>Mucoromycota</taxon>
        <taxon>Glomeromycotina</taxon>
        <taxon>Glomeromycetes</taxon>
        <taxon>Diversisporales</taxon>
        <taxon>Gigasporaceae</taxon>
        <taxon>Dentiscutata</taxon>
    </lineage>
</organism>
<proteinExistence type="predicted"/>
<accession>A0A9N9G639</accession>
<sequence>MTTKDWITKFKENVLIPRSVNLDHPSSPGSRDPTEWGMRRKDLIQYIENLHYFGQLFYDLEFMNKLFERYKLDEDIINDFFKSFEHDIEGNYTVRQKKNQRYKHYTNNLFKAFKKIENEDERKEFFFNARFPISTLYDQDIEIIIDEFLRNKSER</sequence>
<dbReference type="AlphaFoldDB" id="A0A9N9G639"/>
<dbReference type="EMBL" id="CAJVPY010003179">
    <property type="protein sequence ID" value="CAG8584058.1"/>
    <property type="molecule type" value="Genomic_DNA"/>
</dbReference>
<evidence type="ECO:0000313" key="2">
    <source>
        <dbReference type="Proteomes" id="UP000789405"/>
    </source>
</evidence>